<dbReference type="Proteomes" id="UP001150907">
    <property type="component" value="Unassembled WGS sequence"/>
</dbReference>
<name>A0A9W8BDD6_9FUNG</name>
<dbReference type="EMBL" id="JANBQF010001453">
    <property type="protein sequence ID" value="KAJ1997197.1"/>
    <property type="molecule type" value="Genomic_DNA"/>
</dbReference>
<dbReference type="Pfam" id="PF03378">
    <property type="entry name" value="CAS_CSE1"/>
    <property type="match status" value="1"/>
</dbReference>
<dbReference type="InterPro" id="IPR005043">
    <property type="entry name" value="XPO2_C"/>
</dbReference>
<dbReference type="AlphaFoldDB" id="A0A9W8BDD6"/>
<dbReference type="GO" id="GO:0031267">
    <property type="term" value="F:small GTPase binding"/>
    <property type="evidence" value="ECO:0007669"/>
    <property type="project" value="InterPro"/>
</dbReference>
<organism evidence="2 3">
    <name type="scientific">Coemansia thaxteri</name>
    <dbReference type="NCBI Taxonomy" id="2663907"/>
    <lineage>
        <taxon>Eukaryota</taxon>
        <taxon>Fungi</taxon>
        <taxon>Fungi incertae sedis</taxon>
        <taxon>Zoopagomycota</taxon>
        <taxon>Kickxellomycotina</taxon>
        <taxon>Kickxellomycetes</taxon>
        <taxon>Kickxellales</taxon>
        <taxon>Kickxellaceae</taxon>
        <taxon>Coemansia</taxon>
    </lineage>
</organism>
<evidence type="ECO:0000313" key="2">
    <source>
        <dbReference type="EMBL" id="KAJ1997197.1"/>
    </source>
</evidence>
<dbReference type="OrthoDB" id="3268246at2759"/>
<gene>
    <name evidence="2" type="ORF">H4R26_005919</name>
</gene>
<comment type="caution">
    <text evidence="2">The sequence shown here is derived from an EMBL/GenBank/DDBJ whole genome shotgun (WGS) entry which is preliminary data.</text>
</comment>
<dbReference type="Gene3D" id="1.25.10.10">
    <property type="entry name" value="Leucine-rich Repeat Variant"/>
    <property type="match status" value="1"/>
</dbReference>
<sequence length="179" mass="18615">MDSIQPELFATVLSNVMLEAIPSVVGRVERKATVIGFALLVASARFQSNAKYAGLTGSVLRQLAAMLMDTTVKETKSMADRSIVDGSAPAAAAAAAAATAVATDEDLDSLEIEDTGYQASFARLATLGDIKIDPCPQITDPMVGLGQILKPVQAQIIVAAGPLSDETRECISHAIAQAQ</sequence>
<feature type="domain" description="Exportin-2 C-terminal" evidence="1">
    <location>
        <begin position="1"/>
        <end position="75"/>
    </location>
</feature>
<dbReference type="InterPro" id="IPR011989">
    <property type="entry name" value="ARM-like"/>
</dbReference>
<evidence type="ECO:0000259" key="1">
    <source>
        <dbReference type="Pfam" id="PF03378"/>
    </source>
</evidence>
<keyword evidence="3" id="KW-1185">Reference proteome</keyword>
<protein>
    <recommendedName>
        <fullName evidence="1">Exportin-2 C-terminal domain-containing protein</fullName>
    </recommendedName>
</protein>
<accession>A0A9W8BDD6</accession>
<reference evidence="2" key="1">
    <citation type="submission" date="2022-07" db="EMBL/GenBank/DDBJ databases">
        <title>Phylogenomic reconstructions and comparative analyses of Kickxellomycotina fungi.</title>
        <authorList>
            <person name="Reynolds N.K."/>
            <person name="Stajich J.E."/>
            <person name="Barry K."/>
            <person name="Grigoriev I.V."/>
            <person name="Crous P."/>
            <person name="Smith M.E."/>
        </authorList>
    </citation>
    <scope>NUCLEOTIDE SEQUENCE</scope>
    <source>
        <strain evidence="2">IMI 214461</strain>
    </source>
</reference>
<proteinExistence type="predicted"/>
<evidence type="ECO:0000313" key="3">
    <source>
        <dbReference type="Proteomes" id="UP001150907"/>
    </source>
</evidence>